<keyword evidence="1" id="KW-0812">Transmembrane</keyword>
<keyword evidence="3" id="KW-1185">Reference proteome</keyword>
<dbReference type="Proteomes" id="UP000695000">
    <property type="component" value="Unplaced"/>
</dbReference>
<evidence type="ECO:0000313" key="3">
    <source>
        <dbReference type="Proteomes" id="UP000695000"/>
    </source>
</evidence>
<accession>A0ABM1N768</accession>
<dbReference type="InterPro" id="IPR009721">
    <property type="entry name" value="O-acyltransferase_WSD1_C"/>
</dbReference>
<keyword evidence="1" id="KW-1133">Transmembrane helix</keyword>
<sequence>MTVKTQLLYRIFEPFILYGLIKLLTKKYGRFNQFVAMFVGMVLFLPFFYTCMVVLKIYKLFVGLLLRIRHGNKFVCFMHGCDTIFSLESITKKATINVVYLFDFQGTSEEFFKIASQKICDFYNEDVKIRCVRCTFLGYSYFIEHPLDKDELIKKMDSKNGNFQDHMKELDKMKFPVNDTGLIQFGVGNDKVESKTGIWCYPIYAKIHHSMGDGISMLRGLQLVSHKPKKITKLINVNPMRLYLESFWTCMKSPVMNNLEALYPTENTFTQKLVGEKNYTVWADKTSDTLDKMKEIRNRLNDGTTTTAIICTALSKALEDYLDSRKMQKPRELGMTLTQLTNFAKCSYTNYTNAFSPCEIKIPIDFDGNMLDRLKIMRDFFIKFPSTLDMKIGDWYNKTLFPLLPNALTKSIYVKGIHTVSMSNMPGLKEEIKILESTKLEAFHYWIPNPGNAGFNICFYSYRNRFNMGLSVDEAFISDVDELSNLCNATINNIMNIYKQCINS</sequence>
<protein>
    <submittedName>
        <fullName evidence="4">Uncharacterized protein LOC108567004</fullName>
    </submittedName>
</protein>
<proteinExistence type="predicted"/>
<reference evidence="4" key="1">
    <citation type="submission" date="2025-08" db="UniProtKB">
        <authorList>
            <consortium name="RefSeq"/>
        </authorList>
    </citation>
    <scope>IDENTIFICATION</scope>
    <source>
        <tissue evidence="4">Whole Larva</tissue>
    </source>
</reference>
<dbReference type="InterPro" id="IPR045034">
    <property type="entry name" value="O-acyltransferase_WSD1-like"/>
</dbReference>
<evidence type="ECO:0000313" key="4">
    <source>
        <dbReference type="RefSeq" id="XP_017782668.1"/>
    </source>
</evidence>
<evidence type="ECO:0000256" key="1">
    <source>
        <dbReference type="SAM" id="Phobius"/>
    </source>
</evidence>
<dbReference type="PANTHER" id="PTHR31650">
    <property type="entry name" value="O-ACYLTRANSFERASE (WSD1-LIKE) FAMILY PROTEIN"/>
    <property type="match status" value="1"/>
</dbReference>
<feature type="domain" description="O-acyltransferase WSD1 C-terminal" evidence="2">
    <location>
        <begin position="353"/>
        <end position="490"/>
    </location>
</feature>
<name>A0ABM1N768_NICVS</name>
<organism evidence="3 4">
    <name type="scientific">Nicrophorus vespilloides</name>
    <name type="common">Boreal carrion beetle</name>
    <dbReference type="NCBI Taxonomy" id="110193"/>
    <lineage>
        <taxon>Eukaryota</taxon>
        <taxon>Metazoa</taxon>
        <taxon>Ecdysozoa</taxon>
        <taxon>Arthropoda</taxon>
        <taxon>Hexapoda</taxon>
        <taxon>Insecta</taxon>
        <taxon>Pterygota</taxon>
        <taxon>Neoptera</taxon>
        <taxon>Endopterygota</taxon>
        <taxon>Coleoptera</taxon>
        <taxon>Polyphaga</taxon>
        <taxon>Staphyliniformia</taxon>
        <taxon>Silphidae</taxon>
        <taxon>Nicrophorinae</taxon>
        <taxon>Nicrophorus</taxon>
    </lineage>
</organism>
<dbReference type="RefSeq" id="XP_017782668.1">
    <property type="nucleotide sequence ID" value="XM_017927179.1"/>
</dbReference>
<dbReference type="GeneID" id="108567004"/>
<dbReference type="PANTHER" id="PTHR31650:SF1">
    <property type="entry name" value="WAX ESTER SYNTHASE_DIACYLGLYCEROL ACYLTRANSFERASE 4-RELATED"/>
    <property type="match status" value="1"/>
</dbReference>
<feature type="transmembrane region" description="Helical" evidence="1">
    <location>
        <begin position="31"/>
        <end position="58"/>
    </location>
</feature>
<gene>
    <name evidence="4" type="primary">LOC108567004</name>
</gene>
<keyword evidence="1" id="KW-0472">Membrane</keyword>
<evidence type="ECO:0000259" key="2">
    <source>
        <dbReference type="Pfam" id="PF06974"/>
    </source>
</evidence>
<dbReference type="Pfam" id="PF06974">
    <property type="entry name" value="WS_DGAT_C"/>
    <property type="match status" value="1"/>
</dbReference>